<dbReference type="PANTHER" id="PTHR37220">
    <property type="entry name" value="O-FUCOSYLTRANSFERASE 23"/>
    <property type="match status" value="1"/>
</dbReference>
<dbReference type="PANTHER" id="PTHR37220:SF1">
    <property type="entry name" value="O-FUCOSYLTRANSFERASE 23"/>
    <property type="match status" value="1"/>
</dbReference>
<reference evidence="8 9" key="1">
    <citation type="journal article" date="2024" name="Plant J.">
        <title>Genome sequences and population genomics reveal climatic adaptation and genomic divergence between two closely related sweetgum species.</title>
        <authorList>
            <person name="Xu W.Q."/>
            <person name="Ren C.Q."/>
            <person name="Zhang X.Y."/>
            <person name="Comes H.P."/>
            <person name="Liu X.H."/>
            <person name="Li Y.G."/>
            <person name="Kettle C.J."/>
            <person name="Jalonen R."/>
            <person name="Gaisberger H."/>
            <person name="Ma Y.Z."/>
            <person name="Qiu Y.X."/>
        </authorList>
    </citation>
    <scope>NUCLEOTIDE SEQUENCE [LARGE SCALE GENOMIC DNA]</scope>
    <source>
        <strain evidence="8">Hangzhou</strain>
    </source>
</reference>
<evidence type="ECO:0000313" key="8">
    <source>
        <dbReference type="EMBL" id="KAK9267434.1"/>
    </source>
</evidence>
<dbReference type="Proteomes" id="UP001415857">
    <property type="component" value="Unassembled WGS sequence"/>
</dbReference>
<evidence type="ECO:0000256" key="3">
    <source>
        <dbReference type="ARBA" id="ARBA00022679"/>
    </source>
</evidence>
<dbReference type="CDD" id="cd11296">
    <property type="entry name" value="O-FucT_like"/>
    <property type="match status" value="1"/>
</dbReference>
<gene>
    <name evidence="8" type="ORF">L1049_009860</name>
</gene>
<dbReference type="GO" id="GO:0016757">
    <property type="term" value="F:glycosyltransferase activity"/>
    <property type="evidence" value="ECO:0007669"/>
    <property type="project" value="UniProtKB-KW"/>
</dbReference>
<dbReference type="InterPro" id="IPR019378">
    <property type="entry name" value="GDP-Fuc_O-FucTrfase"/>
</dbReference>
<organism evidence="8 9">
    <name type="scientific">Liquidambar formosana</name>
    <name type="common">Formosan gum</name>
    <dbReference type="NCBI Taxonomy" id="63359"/>
    <lineage>
        <taxon>Eukaryota</taxon>
        <taxon>Viridiplantae</taxon>
        <taxon>Streptophyta</taxon>
        <taxon>Embryophyta</taxon>
        <taxon>Tracheophyta</taxon>
        <taxon>Spermatophyta</taxon>
        <taxon>Magnoliopsida</taxon>
        <taxon>eudicotyledons</taxon>
        <taxon>Gunneridae</taxon>
        <taxon>Pentapetalae</taxon>
        <taxon>Saxifragales</taxon>
        <taxon>Altingiaceae</taxon>
        <taxon>Liquidambar</taxon>
    </lineage>
</organism>
<dbReference type="AlphaFoldDB" id="A0AAP0R3V9"/>
<dbReference type="GO" id="GO:0006004">
    <property type="term" value="P:fucose metabolic process"/>
    <property type="evidence" value="ECO:0007669"/>
    <property type="project" value="UniProtKB-KW"/>
</dbReference>
<evidence type="ECO:0000256" key="5">
    <source>
        <dbReference type="ARBA" id="ARBA00023277"/>
    </source>
</evidence>
<comment type="similarity">
    <text evidence="1">Belongs to the glycosyltransferase GT106 family.</text>
</comment>
<dbReference type="Gene3D" id="3.40.50.11350">
    <property type="match status" value="1"/>
</dbReference>
<evidence type="ECO:0000313" key="9">
    <source>
        <dbReference type="Proteomes" id="UP001415857"/>
    </source>
</evidence>
<sequence>MDLSNCKHIRVCGCHLSSVTCKCLALVVIALVLRAILLPASSGFGWIQQNNFALIHNGSLSLNSEFGIRKDKFLEVPQIVWGLNNQKIAFARACLTARMLNRTLLMPSLSASLFYKEIDLLQPISFDKVFQFERFNSLCNGFVQLGRFLEILNHTSAFELQKGSGRKWTIDRDLDQLRQFSREPFDKYEVIRITGKNPFLWHDHWPVKDYAKIFECLVLVDEIAKEADQVVSKIRVIGREVRSQTESSKNGISLESSSLQPVPYVAVHMRIEKDWMIHCKKREQRSNISQICSSKEEIMERVGNIVGLKTPIIVYLAVADSLLEDNSFLNGWREGLLPFEKKKLGVDGIYNKYPYLIQSAIDYEVCLRADIFVGNSFSTFSSLIVLERTQKMVRMGVPRTCGTGVRWPSYAYNILGESNGPQRWMTDMSDSSLQAISYGSSDISC</sequence>
<dbReference type="InterPro" id="IPR044982">
    <property type="entry name" value="AtOFT1-like"/>
</dbReference>
<evidence type="ECO:0000256" key="7">
    <source>
        <dbReference type="SAM" id="Phobius"/>
    </source>
</evidence>
<keyword evidence="3" id="KW-0808">Transferase</keyword>
<keyword evidence="2" id="KW-0328">Glycosyltransferase</keyword>
<proteinExistence type="inferred from homology"/>
<keyword evidence="9" id="KW-1185">Reference proteome</keyword>
<protein>
    <recommendedName>
        <fullName evidence="6">O-fucosyltransferase family protein</fullName>
    </recommendedName>
</protein>
<accession>A0AAP0R3V9</accession>
<keyword evidence="7" id="KW-1133">Transmembrane helix</keyword>
<feature type="transmembrane region" description="Helical" evidence="7">
    <location>
        <begin position="23"/>
        <end position="47"/>
    </location>
</feature>
<evidence type="ECO:0000256" key="2">
    <source>
        <dbReference type="ARBA" id="ARBA00022676"/>
    </source>
</evidence>
<keyword evidence="7" id="KW-0812">Transmembrane</keyword>
<dbReference type="Pfam" id="PF10250">
    <property type="entry name" value="O-FucT"/>
    <property type="match status" value="1"/>
</dbReference>
<name>A0AAP0R3V9_LIQFO</name>
<comment type="caution">
    <text evidence="8">The sequence shown here is derived from an EMBL/GenBank/DDBJ whole genome shotgun (WGS) entry which is preliminary data.</text>
</comment>
<dbReference type="GO" id="GO:0009875">
    <property type="term" value="P:pollen-pistil interaction"/>
    <property type="evidence" value="ECO:0007669"/>
    <property type="project" value="InterPro"/>
</dbReference>
<evidence type="ECO:0000256" key="4">
    <source>
        <dbReference type="ARBA" id="ARBA00023253"/>
    </source>
</evidence>
<keyword evidence="4" id="KW-0294">Fucose metabolism</keyword>
<keyword evidence="5" id="KW-0119">Carbohydrate metabolism</keyword>
<evidence type="ECO:0000256" key="6">
    <source>
        <dbReference type="ARBA" id="ARBA00030350"/>
    </source>
</evidence>
<keyword evidence="7" id="KW-0472">Membrane</keyword>
<evidence type="ECO:0000256" key="1">
    <source>
        <dbReference type="ARBA" id="ARBA00007737"/>
    </source>
</evidence>
<dbReference type="EMBL" id="JBBPBK010000016">
    <property type="protein sequence ID" value="KAK9267434.1"/>
    <property type="molecule type" value="Genomic_DNA"/>
</dbReference>